<dbReference type="PIRSF" id="PIRSF016184">
    <property type="entry name" value="PhzC_PhzF"/>
    <property type="match status" value="1"/>
</dbReference>
<dbReference type="InterPro" id="IPR003719">
    <property type="entry name" value="Phenazine_PhzF-like"/>
</dbReference>
<reference evidence="1 2" key="1">
    <citation type="submission" date="2024-09" db="EMBL/GenBank/DDBJ databases">
        <authorList>
            <person name="Sun Q."/>
            <person name="Mori K."/>
        </authorList>
    </citation>
    <scope>NUCLEOTIDE SEQUENCE [LARGE SCALE GENOMIC DNA]</scope>
    <source>
        <strain evidence="1 2">JCM 13503</strain>
    </source>
</reference>
<comment type="caution">
    <text evidence="1">The sequence shown here is derived from an EMBL/GenBank/DDBJ whole genome shotgun (WGS) entry which is preliminary data.</text>
</comment>
<dbReference type="EMBL" id="JBHLYR010000060">
    <property type="protein sequence ID" value="MFB9994224.1"/>
    <property type="molecule type" value="Genomic_DNA"/>
</dbReference>
<name>A0ABV6B392_9DEIO</name>
<dbReference type="SUPFAM" id="SSF54506">
    <property type="entry name" value="Diaminopimelate epimerase-like"/>
    <property type="match status" value="1"/>
</dbReference>
<proteinExistence type="predicted"/>
<organism evidence="1 2">
    <name type="scientific">Deinococcus oregonensis</name>
    <dbReference type="NCBI Taxonomy" id="1805970"/>
    <lineage>
        <taxon>Bacteria</taxon>
        <taxon>Thermotogati</taxon>
        <taxon>Deinococcota</taxon>
        <taxon>Deinococci</taxon>
        <taxon>Deinococcales</taxon>
        <taxon>Deinococcaceae</taxon>
        <taxon>Deinococcus</taxon>
    </lineage>
</organism>
<sequence>MSADPAPNSAAATPYRVFPPVGKTVAVFTAAEGDLQAQATKVAAPLSAFIESADFSGVSLRLFTPTREKSESDSAAVAALAHLFRAGQIADVTEVNMGGKSVGAQLCGGEWLLLQGDVEAAPTQAELSPAGLTGQAWTASAGRANLVVQVPDLATLDTFTPDSAAISDLNRATDTTGLILYALESEGREDVSFRAFGPLKGFIEDAASSNMFACLTGVLAARGQLPAGAESIRGAQRQPGQFARLTAQFVPKATGAGGVWVGGKALQTEPDS</sequence>
<dbReference type="Gene3D" id="3.10.310.10">
    <property type="entry name" value="Diaminopimelate Epimerase, Chain A, domain 1"/>
    <property type="match status" value="1"/>
</dbReference>
<protein>
    <submittedName>
        <fullName evidence="1">PhzF family phenazine biosynthesis protein</fullName>
    </submittedName>
</protein>
<dbReference type="Proteomes" id="UP001589733">
    <property type="component" value="Unassembled WGS sequence"/>
</dbReference>
<accession>A0ABV6B392</accession>
<evidence type="ECO:0000313" key="2">
    <source>
        <dbReference type="Proteomes" id="UP001589733"/>
    </source>
</evidence>
<keyword evidence="2" id="KW-1185">Reference proteome</keyword>
<evidence type="ECO:0000313" key="1">
    <source>
        <dbReference type="EMBL" id="MFB9994224.1"/>
    </source>
</evidence>
<gene>
    <name evidence="1" type="ORF">ACFFLM_19905</name>
</gene>
<dbReference type="RefSeq" id="WP_380014583.1">
    <property type="nucleotide sequence ID" value="NZ_JBHLYR010000060.1"/>
</dbReference>